<dbReference type="GO" id="GO:0043709">
    <property type="term" value="P:cell adhesion involved in single-species biofilm formation"/>
    <property type="evidence" value="ECO:0007669"/>
    <property type="project" value="TreeGrafter"/>
</dbReference>
<dbReference type="EMBL" id="WIOL01000003">
    <property type="protein sequence ID" value="MQT17363.1"/>
    <property type="molecule type" value="Genomic_DNA"/>
</dbReference>
<dbReference type="InterPro" id="IPR050469">
    <property type="entry name" value="Diguanylate_Cyclase"/>
</dbReference>
<dbReference type="InterPro" id="IPR000160">
    <property type="entry name" value="GGDEF_dom"/>
</dbReference>
<dbReference type="InterPro" id="IPR029016">
    <property type="entry name" value="GAF-like_dom_sf"/>
</dbReference>
<evidence type="ECO:0000313" key="4">
    <source>
        <dbReference type="EMBL" id="MQT17363.1"/>
    </source>
</evidence>
<dbReference type="PANTHER" id="PTHR45138">
    <property type="entry name" value="REGULATORY COMPONENTS OF SENSORY TRANSDUCTION SYSTEM"/>
    <property type="match status" value="1"/>
</dbReference>
<accession>A0A7C9KLT8</accession>
<dbReference type="AlphaFoldDB" id="A0A7C9KLT8"/>
<dbReference type="FunFam" id="3.30.70.270:FF:000001">
    <property type="entry name" value="Diguanylate cyclase domain protein"/>
    <property type="match status" value="1"/>
</dbReference>
<dbReference type="PROSITE" id="PS50887">
    <property type="entry name" value="GGDEF"/>
    <property type="match status" value="1"/>
</dbReference>
<dbReference type="Proteomes" id="UP000481327">
    <property type="component" value="Unassembled WGS sequence"/>
</dbReference>
<evidence type="ECO:0000313" key="5">
    <source>
        <dbReference type="Proteomes" id="UP000481327"/>
    </source>
</evidence>
<keyword evidence="5" id="KW-1185">Reference proteome</keyword>
<dbReference type="SUPFAM" id="SSF55073">
    <property type="entry name" value="Nucleotide cyclase"/>
    <property type="match status" value="1"/>
</dbReference>
<dbReference type="Gene3D" id="3.30.70.270">
    <property type="match status" value="1"/>
</dbReference>
<feature type="domain" description="GGDEF" evidence="3">
    <location>
        <begin position="233"/>
        <end position="362"/>
    </location>
</feature>
<dbReference type="InterPro" id="IPR029787">
    <property type="entry name" value="Nucleotide_cyclase"/>
</dbReference>
<name>A0A7C9KLT8_9SPHN</name>
<dbReference type="GO" id="GO:0052621">
    <property type="term" value="F:diguanylate cyclase activity"/>
    <property type="evidence" value="ECO:0007669"/>
    <property type="project" value="UniProtKB-EC"/>
</dbReference>
<dbReference type="SMART" id="SM00267">
    <property type="entry name" value="GGDEF"/>
    <property type="match status" value="1"/>
</dbReference>
<dbReference type="SMART" id="SM00065">
    <property type="entry name" value="GAF"/>
    <property type="match status" value="1"/>
</dbReference>
<proteinExistence type="predicted"/>
<evidence type="ECO:0000259" key="3">
    <source>
        <dbReference type="PROSITE" id="PS50887"/>
    </source>
</evidence>
<dbReference type="PANTHER" id="PTHR45138:SF9">
    <property type="entry name" value="DIGUANYLATE CYCLASE DGCM-RELATED"/>
    <property type="match status" value="1"/>
</dbReference>
<organism evidence="4 5">
    <name type="scientific">Sandarakinorhabdus fusca</name>
    <dbReference type="NCBI Taxonomy" id="1439888"/>
    <lineage>
        <taxon>Bacteria</taxon>
        <taxon>Pseudomonadati</taxon>
        <taxon>Pseudomonadota</taxon>
        <taxon>Alphaproteobacteria</taxon>
        <taxon>Sphingomonadales</taxon>
        <taxon>Sphingosinicellaceae</taxon>
        <taxon>Sandarakinorhabdus</taxon>
    </lineage>
</organism>
<dbReference type="CDD" id="cd01949">
    <property type="entry name" value="GGDEF"/>
    <property type="match status" value="1"/>
</dbReference>
<dbReference type="InterPro" id="IPR043128">
    <property type="entry name" value="Rev_trsase/Diguanyl_cyclase"/>
</dbReference>
<dbReference type="GO" id="GO:1902201">
    <property type="term" value="P:negative regulation of bacterial-type flagellum-dependent cell motility"/>
    <property type="evidence" value="ECO:0007669"/>
    <property type="project" value="TreeGrafter"/>
</dbReference>
<reference evidence="4 5" key="1">
    <citation type="submission" date="2019-09" db="EMBL/GenBank/DDBJ databases">
        <title>Polymorphobacter sp. isolated from a lake in China.</title>
        <authorList>
            <person name="Liu Z."/>
        </authorList>
    </citation>
    <scope>NUCLEOTIDE SEQUENCE [LARGE SCALE GENOMIC DNA]</scope>
    <source>
        <strain evidence="4 5">D40P</strain>
    </source>
</reference>
<protein>
    <recommendedName>
        <fullName evidence="1">diguanylate cyclase</fullName>
        <ecNumber evidence="1">2.7.7.65</ecNumber>
    </recommendedName>
</protein>
<dbReference type="Gene3D" id="3.30.450.40">
    <property type="match status" value="1"/>
</dbReference>
<dbReference type="OrthoDB" id="315417at2"/>
<comment type="caution">
    <text evidence="4">The sequence shown here is derived from an EMBL/GenBank/DDBJ whole genome shotgun (WGS) entry which is preliminary data.</text>
</comment>
<gene>
    <name evidence="4" type="ORF">F3168_08815</name>
</gene>
<evidence type="ECO:0000256" key="2">
    <source>
        <dbReference type="ARBA" id="ARBA00034247"/>
    </source>
</evidence>
<dbReference type="SUPFAM" id="SSF55781">
    <property type="entry name" value="GAF domain-like"/>
    <property type="match status" value="1"/>
</dbReference>
<dbReference type="Pfam" id="PF00990">
    <property type="entry name" value="GGDEF"/>
    <property type="match status" value="1"/>
</dbReference>
<dbReference type="Pfam" id="PF01590">
    <property type="entry name" value="GAF"/>
    <property type="match status" value="1"/>
</dbReference>
<comment type="catalytic activity">
    <reaction evidence="2">
        <text>2 GTP = 3',3'-c-di-GMP + 2 diphosphate</text>
        <dbReference type="Rhea" id="RHEA:24898"/>
        <dbReference type="ChEBI" id="CHEBI:33019"/>
        <dbReference type="ChEBI" id="CHEBI:37565"/>
        <dbReference type="ChEBI" id="CHEBI:58805"/>
        <dbReference type="EC" id="2.7.7.65"/>
    </reaction>
</comment>
<dbReference type="NCBIfam" id="TIGR00254">
    <property type="entry name" value="GGDEF"/>
    <property type="match status" value="1"/>
</dbReference>
<evidence type="ECO:0000256" key="1">
    <source>
        <dbReference type="ARBA" id="ARBA00012528"/>
    </source>
</evidence>
<dbReference type="InterPro" id="IPR003018">
    <property type="entry name" value="GAF"/>
</dbReference>
<dbReference type="RefSeq" id="WP_152577838.1">
    <property type="nucleotide sequence ID" value="NZ_WIOL01000003.1"/>
</dbReference>
<sequence>MARLAGAAARGRCCFRRSVKAAISMPCAIRQPCRAGKEPMLKTLKLDDEAGRLAALQRYDILDTGIEDEFEQLVQLVQRVFDMPMAAITLVDSERQWFKARRGLDVSETPRPIAFCHHTIATADVLAVEDTLADPRFAASPLVLGDPNIRSYLGAPLRTPDGYHVGALCIISDEVRRFSPEDLEILRRFSDLVVSQMELRQLASRDSLTDTLTRRAFDQAVSGALQTQRHSGAGHAVAILDIDHFKRVNDSYGHKCGDDVLKAVADRLRAALPAEAIIGRLGGEEFGVLLDLSDALSLVAAGECVRSAVASVRIAAIPDSGVTVSVGLALLTPGDTTESWMDRADVALYAAKAAGRDRVMLG</sequence>
<dbReference type="GO" id="GO:0005886">
    <property type="term" value="C:plasma membrane"/>
    <property type="evidence" value="ECO:0007669"/>
    <property type="project" value="TreeGrafter"/>
</dbReference>
<dbReference type="EC" id="2.7.7.65" evidence="1"/>